<name>A0A1H7VG83_9BURK</name>
<dbReference type="RefSeq" id="WP_090542127.1">
    <property type="nucleotide sequence ID" value="NZ_FNSR01000001.1"/>
</dbReference>
<evidence type="ECO:0000313" key="1">
    <source>
        <dbReference type="EMBL" id="SEM07828.1"/>
    </source>
</evidence>
<keyword evidence="2" id="KW-1185">Reference proteome</keyword>
<dbReference type="Proteomes" id="UP000199120">
    <property type="component" value="Unassembled WGS sequence"/>
</dbReference>
<evidence type="ECO:0000313" key="2">
    <source>
        <dbReference type="Proteomes" id="UP000199120"/>
    </source>
</evidence>
<protein>
    <submittedName>
        <fullName evidence="1">Uncharacterized protein</fullName>
    </submittedName>
</protein>
<organism evidence="1 2">
    <name type="scientific">Paraburkholderia caballeronis</name>
    <dbReference type="NCBI Taxonomy" id="416943"/>
    <lineage>
        <taxon>Bacteria</taxon>
        <taxon>Pseudomonadati</taxon>
        <taxon>Pseudomonadota</taxon>
        <taxon>Betaproteobacteria</taxon>
        <taxon>Burkholderiales</taxon>
        <taxon>Burkholderiaceae</taxon>
        <taxon>Paraburkholderia</taxon>
    </lineage>
</organism>
<sequence>MSLPATKQEPFAYCYGYSEYGFGKIVIELRNYLINAFGDVYMGDIRIRCSFSDQFEDAYAFEIEYHSHIGARLNELRAAARKMAAIKRKLTSCNALMGHTNNFPEYARRVLAAAGISRLHVDQRFRLPGESLSVNALPTYDTADDDAVRNAIGSLVQEGLKQYAKQPTQGDA</sequence>
<proteinExistence type="predicted"/>
<dbReference type="AlphaFoldDB" id="A0A1H7VG83"/>
<accession>A0A1H7VG83</accession>
<dbReference type="EMBL" id="FOAJ01000024">
    <property type="protein sequence ID" value="SEM07828.1"/>
    <property type="molecule type" value="Genomic_DNA"/>
</dbReference>
<reference evidence="2" key="1">
    <citation type="submission" date="2016-10" db="EMBL/GenBank/DDBJ databases">
        <authorList>
            <person name="Varghese N."/>
            <person name="Submissions S."/>
        </authorList>
    </citation>
    <scope>NUCLEOTIDE SEQUENCE [LARGE SCALE GENOMIC DNA]</scope>
    <source>
        <strain evidence="2">LMG 26416</strain>
    </source>
</reference>
<gene>
    <name evidence="1" type="ORF">SAMN05192542_12460</name>
</gene>